<feature type="transmembrane region" description="Helical" evidence="1">
    <location>
        <begin position="70"/>
        <end position="94"/>
    </location>
</feature>
<keyword evidence="1" id="KW-0812">Transmembrane</keyword>
<feature type="transmembrane region" description="Helical" evidence="1">
    <location>
        <begin position="177"/>
        <end position="196"/>
    </location>
</feature>
<dbReference type="Proteomes" id="UP000680020">
    <property type="component" value="Unassembled WGS sequence"/>
</dbReference>
<dbReference type="AlphaFoldDB" id="A0AB35BY78"/>
<evidence type="ECO:0000256" key="1">
    <source>
        <dbReference type="SAM" id="Phobius"/>
    </source>
</evidence>
<feature type="transmembrane region" description="Helical" evidence="1">
    <location>
        <begin position="41"/>
        <end position="64"/>
    </location>
</feature>
<sequence length="225" mass="25431">MHKDQTHYRTLQEAIDYPYDFSISEIISEGWASVKGAKLPIFLIGLIIMVATVLLYLVAGLIFSGLSEQAAALAILPIELIAFTLGLGLIIVSLKLSNRETVNVWQDFLSFRHYFWPLCLMVIVTGLVTTLGFILLIIPGIYLVTAYSLTYWILIIHPEAGFWNIMEASRKIVTRHWFKFFFLNLILGIIVSISAIPFGIGLIWTIPLFTLSYAAIFKKIFIKTP</sequence>
<accession>A0AB35BY78</accession>
<keyword evidence="1" id="KW-1133">Transmembrane helix</keyword>
<dbReference type="Pfam" id="PF06161">
    <property type="entry name" value="DUF975"/>
    <property type="match status" value="1"/>
</dbReference>
<organism evidence="2 3">
    <name type="scientific">Wohlfahrtiimonas chitiniclastica</name>
    <dbReference type="NCBI Taxonomy" id="400946"/>
    <lineage>
        <taxon>Bacteria</taxon>
        <taxon>Pseudomonadati</taxon>
        <taxon>Pseudomonadota</taxon>
        <taxon>Gammaproteobacteria</taxon>
        <taxon>Cardiobacteriales</taxon>
        <taxon>Ignatzschineriaceae</taxon>
        <taxon>Wohlfahrtiimonas</taxon>
    </lineage>
</organism>
<evidence type="ECO:0000313" key="3">
    <source>
        <dbReference type="Proteomes" id="UP000680020"/>
    </source>
</evidence>
<feature type="transmembrane region" description="Helical" evidence="1">
    <location>
        <begin position="114"/>
        <end position="138"/>
    </location>
</feature>
<proteinExistence type="predicted"/>
<evidence type="ECO:0000313" key="2">
    <source>
        <dbReference type="EMBL" id="MBS7824694.1"/>
    </source>
</evidence>
<dbReference type="InterPro" id="IPR010380">
    <property type="entry name" value="DUF975"/>
</dbReference>
<dbReference type="PANTHER" id="PTHR40076">
    <property type="entry name" value="MEMBRANE PROTEIN-RELATED"/>
    <property type="match status" value="1"/>
</dbReference>
<dbReference type="PANTHER" id="PTHR40076:SF1">
    <property type="entry name" value="MEMBRANE PROTEIN"/>
    <property type="match status" value="1"/>
</dbReference>
<feature type="transmembrane region" description="Helical" evidence="1">
    <location>
        <begin position="144"/>
        <end position="165"/>
    </location>
</feature>
<feature type="transmembrane region" description="Helical" evidence="1">
    <location>
        <begin position="202"/>
        <end position="221"/>
    </location>
</feature>
<gene>
    <name evidence="2" type="ORF">J7561_05690</name>
</gene>
<dbReference type="EMBL" id="JAGIBU010000004">
    <property type="protein sequence ID" value="MBS7824694.1"/>
    <property type="molecule type" value="Genomic_DNA"/>
</dbReference>
<protein>
    <submittedName>
        <fullName evidence="2">DUF975 family protein</fullName>
    </submittedName>
</protein>
<reference evidence="2" key="1">
    <citation type="submission" date="2021-03" db="EMBL/GenBank/DDBJ databases">
        <title>Identification and antibiotic profiling of Wohlfahrtiimonas chitiniclastica, an underestimated human pathogen.</title>
        <authorList>
            <person name="Kopf A."/>
            <person name="Bunk B."/>
            <person name="Coldewey S."/>
            <person name="Gunzer F."/>
            <person name="Riedel T."/>
            <person name="Schroettner P."/>
        </authorList>
    </citation>
    <scope>NUCLEOTIDE SEQUENCE</scope>
    <source>
        <strain evidence="2">DSM 100917</strain>
    </source>
</reference>
<dbReference type="RefSeq" id="WP_213398448.1">
    <property type="nucleotide sequence ID" value="NZ_JAGIBR010000004.1"/>
</dbReference>
<comment type="caution">
    <text evidence="2">The sequence shown here is derived from an EMBL/GenBank/DDBJ whole genome shotgun (WGS) entry which is preliminary data.</text>
</comment>
<name>A0AB35BY78_9GAMM</name>
<keyword evidence="1" id="KW-0472">Membrane</keyword>